<accession>A0A3B0TB30</accession>
<proteinExistence type="predicted"/>
<dbReference type="AlphaFoldDB" id="A0A3B0TB30"/>
<feature type="non-terminal residue" evidence="2">
    <location>
        <position position="37"/>
    </location>
</feature>
<protein>
    <submittedName>
        <fullName evidence="2">Uncharacterized protein</fullName>
    </submittedName>
</protein>
<sequence length="37" mass="3929">MDVVKNGVERDIRLGPGAPINNLNSTRLKAARANGNP</sequence>
<organism evidence="2">
    <name type="scientific">hydrothermal vent metagenome</name>
    <dbReference type="NCBI Taxonomy" id="652676"/>
    <lineage>
        <taxon>unclassified sequences</taxon>
        <taxon>metagenomes</taxon>
        <taxon>ecological metagenomes</taxon>
    </lineage>
</organism>
<evidence type="ECO:0000256" key="1">
    <source>
        <dbReference type="SAM" id="MobiDB-lite"/>
    </source>
</evidence>
<dbReference type="EMBL" id="UOEK01000334">
    <property type="protein sequence ID" value="VAW06044.1"/>
    <property type="molecule type" value="Genomic_DNA"/>
</dbReference>
<evidence type="ECO:0000313" key="2">
    <source>
        <dbReference type="EMBL" id="VAW06044.1"/>
    </source>
</evidence>
<feature type="region of interest" description="Disordered" evidence="1">
    <location>
        <begin position="1"/>
        <end position="37"/>
    </location>
</feature>
<name>A0A3B0TB30_9ZZZZ</name>
<reference evidence="2" key="1">
    <citation type="submission" date="2018-06" db="EMBL/GenBank/DDBJ databases">
        <authorList>
            <person name="Zhirakovskaya E."/>
        </authorList>
    </citation>
    <scope>NUCLEOTIDE SEQUENCE</scope>
</reference>
<gene>
    <name evidence="2" type="ORF">MNBD_ACTINO02-260</name>
</gene>